<accession>A0A6G5QMD4</accession>
<proteinExistence type="predicted"/>
<organism evidence="2 4">
    <name type="scientific">Campylobacter rectus</name>
    <name type="common">Wolinella recta</name>
    <dbReference type="NCBI Taxonomy" id="203"/>
    <lineage>
        <taxon>Bacteria</taxon>
        <taxon>Pseudomonadati</taxon>
        <taxon>Campylobacterota</taxon>
        <taxon>Epsilonproteobacteria</taxon>
        <taxon>Campylobacterales</taxon>
        <taxon>Campylobacteraceae</taxon>
        <taxon>Campylobacter</taxon>
    </lineage>
</organism>
<dbReference type="KEGG" id="crx:CRECT_2152"/>
<dbReference type="RefSeq" id="WP_002946261.1">
    <property type="nucleotide sequence ID" value="NZ_CP012543.1"/>
</dbReference>
<dbReference type="EMBL" id="CP012543">
    <property type="protein sequence ID" value="QCD46811.1"/>
    <property type="molecule type" value="Genomic_DNA"/>
</dbReference>
<evidence type="ECO:0008006" key="5">
    <source>
        <dbReference type="Google" id="ProtNLM"/>
    </source>
</evidence>
<gene>
    <name evidence="2" type="ORF">CRECT_1151</name>
    <name evidence="3" type="ORF">CRECT_2152</name>
</gene>
<evidence type="ECO:0000313" key="4">
    <source>
        <dbReference type="Proteomes" id="UP000502377"/>
    </source>
</evidence>
<feature type="signal peptide" evidence="1">
    <location>
        <begin position="1"/>
        <end position="18"/>
    </location>
</feature>
<reference evidence="2 4" key="1">
    <citation type="submission" date="2016-07" db="EMBL/GenBank/DDBJ databases">
        <title>Comparative genomics of the Campylobacter concisus group.</title>
        <authorList>
            <person name="Miller W.G."/>
            <person name="Yee E."/>
            <person name="Chapman M.H."/>
            <person name="Huynh S."/>
            <person name="Bono J.L."/>
            <person name="On S.L.W."/>
            <person name="StLeger J."/>
            <person name="Foster G."/>
            <person name="Parker C.T."/>
        </authorList>
    </citation>
    <scope>NUCLEOTIDE SEQUENCE [LARGE SCALE GENOMIC DNA]</scope>
    <source>
        <strain evidence="2 4">ATCC 33238</strain>
    </source>
</reference>
<evidence type="ECO:0000256" key="1">
    <source>
        <dbReference type="SAM" id="SignalP"/>
    </source>
</evidence>
<keyword evidence="1" id="KW-0732">Signal</keyword>
<dbReference type="AlphaFoldDB" id="A0A6G5QMD4"/>
<evidence type="ECO:0000313" key="2">
    <source>
        <dbReference type="EMBL" id="QCD46811.1"/>
    </source>
</evidence>
<evidence type="ECO:0000313" key="3">
    <source>
        <dbReference type="EMBL" id="QCD47753.1"/>
    </source>
</evidence>
<dbReference type="EMBL" id="CP012543">
    <property type="protein sequence ID" value="QCD47753.1"/>
    <property type="molecule type" value="Genomic_DNA"/>
</dbReference>
<sequence>MKLNIMMLIFALLTSAFGAKLEQKLEAKFDKYKVKEVYKGEIKIPKSYKKDEEGLYRDKFGKFVSNQQEFYVNFAGKYMIVTHSCGTSCYYRTVEDLSAGKTVNIEGMDKFDNTETRPLFKDSEIGGFAKLYTREDSDLLMARYVNFDTDVCKQEYFVLKTLKNGKKKLKSISKRTPCDTPIK</sequence>
<name>A0A6G5QMD4_CAMRE</name>
<dbReference type="Proteomes" id="UP000502377">
    <property type="component" value="Chromosome"/>
</dbReference>
<protein>
    <recommendedName>
        <fullName evidence="5">Lipoprotein</fullName>
    </recommendedName>
</protein>
<feature type="chain" id="PRO_5036175393" description="Lipoprotein" evidence="1">
    <location>
        <begin position="19"/>
        <end position="183"/>
    </location>
</feature>
<dbReference type="KEGG" id="crx:CRECT_1151"/>